<protein>
    <submittedName>
        <fullName evidence="1">Uncharacterized protein</fullName>
    </submittedName>
</protein>
<sequence length="221" mass="24699">MWHVTPEIQALLESGRLIIRDYAWFVARSRDTGGPVTEGIWSGVENVSAPILDVDTGTTIYRDFYGVGTLVSISPLAMVANLTAQSCTIKASQIHTEIERIVRDYDLQQARVELFRGLFDPATHQLATAAVPIFVGFVDKVETLIPKEGEEGAVSISCKSHMQEITRASAETRSDAYQRLRNANDAFFVDADTVSDWEHFWGSERGKVDTQKKRKKFLGIF</sequence>
<comment type="caution">
    <text evidence="1">The sequence shown here is derived from an EMBL/GenBank/DDBJ whole genome shotgun (WGS) entry which is preliminary data.</text>
</comment>
<reference evidence="1 2" key="1">
    <citation type="submission" date="2018-11" db="EMBL/GenBank/DDBJ databases">
        <title>Genome sequencing and analysis.</title>
        <authorList>
            <person name="Huang Y.-T."/>
        </authorList>
    </citation>
    <scope>NUCLEOTIDE SEQUENCE [LARGE SCALE GENOMIC DNA]</scope>
    <source>
        <strain evidence="1 2">SHIN</strain>
    </source>
</reference>
<evidence type="ECO:0000313" key="1">
    <source>
        <dbReference type="EMBL" id="NNV20524.1"/>
    </source>
</evidence>
<accession>A0A7Y3T3S9</accession>
<dbReference type="AlphaFoldDB" id="A0A7Y3T3S9"/>
<evidence type="ECO:0000313" key="2">
    <source>
        <dbReference type="Proteomes" id="UP000526233"/>
    </source>
</evidence>
<organism evidence="1 2">
    <name type="scientific">Brucella pseudogrignonensis</name>
    <dbReference type="NCBI Taxonomy" id="419475"/>
    <lineage>
        <taxon>Bacteria</taxon>
        <taxon>Pseudomonadati</taxon>
        <taxon>Pseudomonadota</taxon>
        <taxon>Alphaproteobacteria</taxon>
        <taxon>Hyphomicrobiales</taxon>
        <taxon>Brucellaceae</taxon>
        <taxon>Brucella/Ochrobactrum group</taxon>
        <taxon>Brucella</taxon>
    </lineage>
</organism>
<dbReference type="RefSeq" id="WP_171379843.1">
    <property type="nucleotide sequence ID" value="NZ_PKQI01000002.1"/>
</dbReference>
<proteinExistence type="predicted"/>
<name>A0A7Y3T3S9_9HYPH</name>
<dbReference type="EMBL" id="PKQI01000002">
    <property type="protein sequence ID" value="NNV20524.1"/>
    <property type="molecule type" value="Genomic_DNA"/>
</dbReference>
<gene>
    <name evidence="1" type="ORF">EHE22_08815</name>
</gene>
<dbReference type="Proteomes" id="UP000526233">
    <property type="component" value="Unassembled WGS sequence"/>
</dbReference>